<keyword evidence="6" id="KW-0227">DNA damage</keyword>
<keyword evidence="7" id="KW-0067">ATP-binding</keyword>
<feature type="coiled-coil region" evidence="12">
    <location>
        <begin position="688"/>
        <end position="764"/>
    </location>
</feature>
<evidence type="ECO:0000256" key="1">
    <source>
        <dbReference type="ARBA" id="ARBA00004123"/>
    </source>
</evidence>
<keyword evidence="16" id="KW-1185">Reference proteome</keyword>
<sequence length="1115" mass="126764">MRSTKRARIANQPDNPESARLEEHARSSKKQKTNASEPDPTIDEPGTDSDEDAIYFEQSQRLVTSTLNPRENEPADYGTIELIRLENFMCHSCLEMKFGPFMNFVVGQNGSGKSAVLTALTLCLGAKAAVTNRGGNIKSFIKEGEHMAAVEVHLRNRGDGFRKEVYGDTVIVQRTFNRDGVNSYKTKSKSGKTISTSKKELSDIIDYMSLQVDNPMTVLSQDLARQFLSNSSDEDKYKFFMKGVQLDDLYALYQNLKGQQSVIESVLESKDEDIRELEEDKEKAEKRFRMLKETENLRHNVRDLLLKLAWAQVADKEKLLDTIKNEIAGLEQAQLELQKTSEDVEKDIKTWDQKVEEAQAAVRSSSESNSPLNEKRKELEEKLNTEAEKLARVQQSERTADQQMKAIKARIDKAKRDAEAEKERLADAEGGKHASLLKEKEQLIEKKSQLSREQSELETSLETEATTVSSTTAKAHAAIDALKRKERDLQTAKETLQNLTSGHSNNLSVYGQNTQVLLKSIEKSKWKARMPIGPVGLLVKLKYQNWSSILEKQLSRVLSGFVAFSLEDKDQLMNLVHENGCDHSVFYSSPNSFRLKEPADGYLTIMRALEIENEDVRRTLVTTYNIEQTILVEDHVEARRTMEACPENVKGCYSLNRQRRGNGFSIRMGQGSGGVDPIIGHTGPSRIATNVEEQIRVAQENVNALEGDLSNEQSKYNVLRHAVEISKNKIQQYTTKKHTLRTDIQRIEDKLEELVGKLQQNNTETQLGKLESAIEVHEDSYKKYVGQQQDIANDKQRHIAMENELKSQIETLRSQINESESQTKVLQAAHSSAIQQRERAVLKQSELLQKLHQQKISISDREARMTEIEQGLPGMKKEAEEVGPRVNLRTKETAAEMESRLEQLNSQLEKRDARIGASTEQIAKDFADKTEKYNEAGKEREDLKNLHKALNRAFEERMERWFYFRKHISVQSRLQFHLLMSEREFDGKLVFDHTNGILQLKVQPTQQATDTQRNAKTLSGGEKSFSQICLLLALWEAMGSPFRCLDEFDVFMDAVNRGVSMGLIIKAARNSIGKQFILITPQDVSTKGIDETADVRIVRMPDPERNQTHIRVRAR</sequence>
<comment type="similarity">
    <text evidence="3">Belongs to the SMC family. SMC6 subfamily.</text>
</comment>
<dbReference type="InterPro" id="IPR027417">
    <property type="entry name" value="P-loop_NTPase"/>
</dbReference>
<evidence type="ECO:0000256" key="9">
    <source>
        <dbReference type="ARBA" id="ARBA00023172"/>
    </source>
</evidence>
<dbReference type="GO" id="GO:0000724">
    <property type="term" value="P:double-strand break repair via homologous recombination"/>
    <property type="evidence" value="ECO:0007669"/>
    <property type="project" value="TreeGrafter"/>
</dbReference>
<dbReference type="GO" id="GO:0035861">
    <property type="term" value="C:site of double-strand break"/>
    <property type="evidence" value="ECO:0007669"/>
    <property type="project" value="TreeGrafter"/>
</dbReference>
<evidence type="ECO:0000256" key="10">
    <source>
        <dbReference type="ARBA" id="ARBA00023204"/>
    </source>
</evidence>
<reference evidence="15 16" key="1">
    <citation type="submission" date="2019-10" db="EMBL/GenBank/DDBJ databases">
        <authorList>
            <person name="Palmer J.M."/>
        </authorList>
    </citation>
    <scope>NUCLEOTIDE SEQUENCE [LARGE SCALE GENOMIC DNA]</scope>
    <source>
        <strain evidence="15 16">TWF696</strain>
    </source>
</reference>
<dbReference type="PANTHER" id="PTHR19306">
    <property type="entry name" value="STRUCTURAL MAINTENANCE OF CHROMOSOMES 5,6 SMC5, SMC6"/>
    <property type="match status" value="1"/>
</dbReference>
<evidence type="ECO:0000256" key="6">
    <source>
        <dbReference type="ARBA" id="ARBA00022763"/>
    </source>
</evidence>
<proteinExistence type="inferred from homology"/>
<feature type="region of interest" description="Disordered" evidence="13">
    <location>
        <begin position="390"/>
        <end position="474"/>
    </location>
</feature>
<dbReference type="Proteomes" id="UP001375240">
    <property type="component" value="Unassembled WGS sequence"/>
</dbReference>
<keyword evidence="11" id="KW-0539">Nucleus</keyword>
<dbReference type="GO" id="GO:0005524">
    <property type="term" value="F:ATP binding"/>
    <property type="evidence" value="ECO:0007669"/>
    <property type="project" value="UniProtKB-KW"/>
</dbReference>
<keyword evidence="9" id="KW-0233">DNA recombination</keyword>
<dbReference type="GO" id="GO:0003684">
    <property type="term" value="F:damaged DNA binding"/>
    <property type="evidence" value="ECO:0007669"/>
    <property type="project" value="TreeGrafter"/>
</dbReference>
<evidence type="ECO:0000256" key="8">
    <source>
        <dbReference type="ARBA" id="ARBA00023054"/>
    </source>
</evidence>
<feature type="coiled-coil region" evidence="12">
    <location>
        <begin position="887"/>
        <end position="953"/>
    </location>
</feature>
<dbReference type="SUPFAM" id="SSF52540">
    <property type="entry name" value="P-loop containing nucleoside triphosphate hydrolases"/>
    <property type="match status" value="1"/>
</dbReference>
<evidence type="ECO:0000313" key="16">
    <source>
        <dbReference type="Proteomes" id="UP001375240"/>
    </source>
</evidence>
<protein>
    <submittedName>
        <fullName evidence="15">Structural maintenance of chromosomes protein 6</fullName>
    </submittedName>
</protein>
<keyword evidence="8 12" id="KW-0175">Coiled coil</keyword>
<dbReference type="InterPro" id="IPR003395">
    <property type="entry name" value="RecF/RecN/SMC_N"/>
</dbReference>
<evidence type="ECO:0000256" key="7">
    <source>
        <dbReference type="ARBA" id="ARBA00022840"/>
    </source>
</evidence>
<evidence type="ECO:0000256" key="11">
    <source>
        <dbReference type="ARBA" id="ARBA00023242"/>
    </source>
</evidence>
<keyword evidence="5" id="KW-0547">Nucleotide-binding</keyword>
<evidence type="ECO:0000313" key="15">
    <source>
        <dbReference type="EMBL" id="KAK6347003.1"/>
    </source>
</evidence>
<dbReference type="AlphaFoldDB" id="A0AAV9UQW8"/>
<evidence type="ECO:0000256" key="2">
    <source>
        <dbReference type="ARBA" id="ARBA00004286"/>
    </source>
</evidence>
<accession>A0AAV9UQW8</accession>
<keyword evidence="10" id="KW-0234">DNA repair</keyword>
<dbReference type="GO" id="GO:0030915">
    <property type="term" value="C:Smc5-Smc6 complex"/>
    <property type="evidence" value="ECO:0007669"/>
    <property type="project" value="TreeGrafter"/>
</dbReference>
<evidence type="ECO:0000256" key="3">
    <source>
        <dbReference type="ARBA" id="ARBA00006793"/>
    </source>
</evidence>
<comment type="caution">
    <text evidence="15">The sequence shown here is derived from an EMBL/GenBank/DDBJ whole genome shotgun (WGS) entry which is preliminary data.</text>
</comment>
<feature type="compositionally biased region" description="Low complexity" evidence="13">
    <location>
        <begin position="457"/>
        <end position="474"/>
    </location>
</feature>
<dbReference type="EMBL" id="JAVHNQ010000005">
    <property type="protein sequence ID" value="KAK6347003.1"/>
    <property type="molecule type" value="Genomic_DNA"/>
</dbReference>
<dbReference type="Pfam" id="PF02463">
    <property type="entry name" value="SMC_N"/>
    <property type="match status" value="1"/>
</dbReference>
<gene>
    <name evidence="15" type="primary">SMC6_1</name>
    <name evidence="15" type="ORF">TWF696_007094</name>
</gene>
<evidence type="ECO:0000256" key="12">
    <source>
        <dbReference type="SAM" id="Coils"/>
    </source>
</evidence>
<evidence type="ECO:0000259" key="14">
    <source>
        <dbReference type="Pfam" id="PF02463"/>
    </source>
</evidence>
<feature type="coiled-coil region" evidence="12">
    <location>
        <begin position="802"/>
        <end position="829"/>
    </location>
</feature>
<comment type="subcellular location">
    <subcellularLocation>
        <location evidence="2">Chromosome</location>
    </subcellularLocation>
    <subcellularLocation>
        <location evidence="1">Nucleus</location>
    </subcellularLocation>
</comment>
<dbReference type="GO" id="GO:0003697">
    <property type="term" value="F:single-stranded DNA binding"/>
    <property type="evidence" value="ECO:0007669"/>
    <property type="project" value="TreeGrafter"/>
</dbReference>
<dbReference type="GO" id="GO:0005634">
    <property type="term" value="C:nucleus"/>
    <property type="evidence" value="ECO:0007669"/>
    <property type="project" value="UniProtKB-SubCell"/>
</dbReference>
<evidence type="ECO:0000256" key="13">
    <source>
        <dbReference type="SAM" id="MobiDB-lite"/>
    </source>
</evidence>
<dbReference type="Gene3D" id="3.40.50.300">
    <property type="entry name" value="P-loop containing nucleotide triphosphate hydrolases"/>
    <property type="match status" value="2"/>
</dbReference>
<feature type="domain" description="RecF/RecN/SMC N-terminal" evidence="14">
    <location>
        <begin position="80"/>
        <end position="1096"/>
    </location>
</feature>
<feature type="compositionally biased region" description="Acidic residues" evidence="13">
    <location>
        <begin position="40"/>
        <end position="50"/>
    </location>
</feature>
<evidence type="ECO:0000256" key="4">
    <source>
        <dbReference type="ARBA" id="ARBA00022454"/>
    </source>
</evidence>
<feature type="region of interest" description="Disordered" evidence="13">
    <location>
        <begin position="1"/>
        <end position="50"/>
    </location>
</feature>
<keyword evidence="4" id="KW-0158">Chromosome</keyword>
<feature type="compositionally biased region" description="Basic and acidic residues" evidence="13">
    <location>
        <begin position="409"/>
        <end position="455"/>
    </location>
</feature>
<organism evidence="15 16">
    <name type="scientific">Orbilia brochopaga</name>
    <dbReference type="NCBI Taxonomy" id="3140254"/>
    <lineage>
        <taxon>Eukaryota</taxon>
        <taxon>Fungi</taxon>
        <taxon>Dikarya</taxon>
        <taxon>Ascomycota</taxon>
        <taxon>Pezizomycotina</taxon>
        <taxon>Orbiliomycetes</taxon>
        <taxon>Orbiliales</taxon>
        <taxon>Orbiliaceae</taxon>
        <taxon>Orbilia</taxon>
    </lineage>
</organism>
<feature type="compositionally biased region" description="Basic and acidic residues" evidence="13">
    <location>
        <begin position="17"/>
        <end position="26"/>
    </location>
</feature>
<evidence type="ECO:0000256" key="5">
    <source>
        <dbReference type="ARBA" id="ARBA00022741"/>
    </source>
</evidence>
<name>A0AAV9UQW8_9PEZI</name>
<dbReference type="PANTHER" id="PTHR19306:SF6">
    <property type="entry name" value="STRUCTURAL MAINTENANCE OF CHROMOSOMES PROTEIN 6"/>
    <property type="match status" value="1"/>
</dbReference>